<organism evidence="1 2">
    <name type="scientific">Ceratodon purpureus</name>
    <name type="common">Fire moss</name>
    <name type="synonym">Dicranum purpureum</name>
    <dbReference type="NCBI Taxonomy" id="3225"/>
    <lineage>
        <taxon>Eukaryota</taxon>
        <taxon>Viridiplantae</taxon>
        <taxon>Streptophyta</taxon>
        <taxon>Embryophyta</taxon>
        <taxon>Bryophyta</taxon>
        <taxon>Bryophytina</taxon>
        <taxon>Bryopsida</taxon>
        <taxon>Dicranidae</taxon>
        <taxon>Pseudoditrichales</taxon>
        <taxon>Ditrichaceae</taxon>
        <taxon>Ceratodon</taxon>
    </lineage>
</organism>
<proteinExistence type="predicted"/>
<evidence type="ECO:0000313" key="1">
    <source>
        <dbReference type="EMBL" id="KAG0566110.1"/>
    </source>
</evidence>
<gene>
    <name evidence="1" type="ORF">KC19_7G039200</name>
</gene>
<protein>
    <submittedName>
        <fullName evidence="1">Uncharacterized protein</fullName>
    </submittedName>
</protein>
<sequence>MPGEQVREPYFMEARDTGSASSCTPPHGAISFTPCDFGCCLTLSHGLRISRSEQAVNGSMSMCRDYDAASDGDHQPVHQQQTVLEDVTFFAPEEEEQALS</sequence>
<comment type="caution">
    <text evidence="1">The sequence shown here is derived from an EMBL/GenBank/DDBJ whole genome shotgun (WGS) entry which is preliminary data.</text>
</comment>
<dbReference type="Proteomes" id="UP000822688">
    <property type="component" value="Chromosome 7"/>
</dbReference>
<evidence type="ECO:0000313" key="2">
    <source>
        <dbReference type="Proteomes" id="UP000822688"/>
    </source>
</evidence>
<dbReference type="EMBL" id="CM026428">
    <property type="protein sequence ID" value="KAG0566110.1"/>
    <property type="molecule type" value="Genomic_DNA"/>
</dbReference>
<accession>A0A8T0H4B2</accession>
<dbReference type="AlphaFoldDB" id="A0A8T0H4B2"/>
<name>A0A8T0H4B2_CERPU</name>
<keyword evidence="2" id="KW-1185">Reference proteome</keyword>
<reference evidence="1" key="1">
    <citation type="submission" date="2020-06" db="EMBL/GenBank/DDBJ databases">
        <title>WGS assembly of Ceratodon purpureus strain R40.</title>
        <authorList>
            <person name="Carey S.B."/>
            <person name="Jenkins J."/>
            <person name="Shu S."/>
            <person name="Lovell J.T."/>
            <person name="Sreedasyam A."/>
            <person name="Maumus F."/>
            <person name="Tiley G.P."/>
            <person name="Fernandez-Pozo N."/>
            <person name="Barry K."/>
            <person name="Chen C."/>
            <person name="Wang M."/>
            <person name="Lipzen A."/>
            <person name="Daum C."/>
            <person name="Saski C.A."/>
            <person name="Payton A.C."/>
            <person name="Mcbreen J.C."/>
            <person name="Conrad R.E."/>
            <person name="Kollar L.M."/>
            <person name="Olsson S."/>
            <person name="Huttunen S."/>
            <person name="Landis J.B."/>
            <person name="Wickett N.J."/>
            <person name="Johnson M.G."/>
            <person name="Rensing S.A."/>
            <person name="Grimwood J."/>
            <person name="Schmutz J."/>
            <person name="Mcdaniel S.F."/>
        </authorList>
    </citation>
    <scope>NUCLEOTIDE SEQUENCE</scope>
    <source>
        <strain evidence="1">R40</strain>
    </source>
</reference>